<dbReference type="Proteomes" id="UP000228535">
    <property type="component" value="Unassembled WGS sequence"/>
</dbReference>
<protein>
    <submittedName>
        <fullName evidence="2">Uncharacterized protein</fullName>
    </submittedName>
</protein>
<evidence type="ECO:0000313" key="2">
    <source>
        <dbReference type="EMBL" id="PJJ53142.1"/>
    </source>
</evidence>
<accession>A0A2M9B5B8</accession>
<evidence type="ECO:0000256" key="1">
    <source>
        <dbReference type="SAM" id="MobiDB-lite"/>
    </source>
</evidence>
<reference evidence="2 3" key="1">
    <citation type="submission" date="2017-11" db="EMBL/GenBank/DDBJ databases">
        <title>Genomic Encyclopedia of Archaeal and Bacterial Type Strains, Phase II (KMG-II): From Individual Species to Whole Genera.</title>
        <authorList>
            <person name="Goeker M."/>
        </authorList>
    </citation>
    <scope>NUCLEOTIDE SEQUENCE [LARGE SCALE GENOMIC DNA]</scope>
    <source>
        <strain evidence="2 3">DSM 11115</strain>
    </source>
</reference>
<organism evidence="2 3">
    <name type="scientific">Hymenobacter chitinivorans DSM 11115</name>
    <dbReference type="NCBI Taxonomy" id="1121954"/>
    <lineage>
        <taxon>Bacteria</taxon>
        <taxon>Pseudomonadati</taxon>
        <taxon>Bacteroidota</taxon>
        <taxon>Cytophagia</taxon>
        <taxon>Cytophagales</taxon>
        <taxon>Hymenobacteraceae</taxon>
        <taxon>Hymenobacter</taxon>
    </lineage>
</organism>
<dbReference type="EMBL" id="PGFA01000003">
    <property type="protein sequence ID" value="PJJ53142.1"/>
    <property type="molecule type" value="Genomic_DNA"/>
</dbReference>
<gene>
    <name evidence="2" type="ORF">CLV45_3800</name>
</gene>
<sequence>MEQRLERTAGADATVSPETNGFSDMIWLV</sequence>
<comment type="caution">
    <text evidence="2">The sequence shown here is derived from an EMBL/GenBank/DDBJ whole genome shotgun (WGS) entry which is preliminary data.</text>
</comment>
<name>A0A2M9B5B8_9BACT</name>
<evidence type="ECO:0000313" key="3">
    <source>
        <dbReference type="Proteomes" id="UP000228535"/>
    </source>
</evidence>
<keyword evidence="3" id="KW-1185">Reference proteome</keyword>
<dbReference type="AlphaFoldDB" id="A0A2M9B5B8"/>
<proteinExistence type="predicted"/>
<feature type="region of interest" description="Disordered" evidence="1">
    <location>
        <begin position="1"/>
        <end position="20"/>
    </location>
</feature>